<dbReference type="PANTHER" id="PTHR22952:SF395">
    <property type="entry name" value="ABSCISIC ACID-INSENSITIVE 5-LIKE PROTEIN 1"/>
    <property type="match status" value="1"/>
</dbReference>
<evidence type="ECO:0000256" key="3">
    <source>
        <dbReference type="ARBA" id="ARBA00023242"/>
    </source>
</evidence>
<dbReference type="PANTHER" id="PTHR22952">
    <property type="entry name" value="CAMP-RESPONSE ELEMENT BINDING PROTEIN-RELATED"/>
    <property type="match status" value="1"/>
</dbReference>
<dbReference type="GO" id="GO:0003677">
    <property type="term" value="F:DNA binding"/>
    <property type="evidence" value="ECO:0007669"/>
    <property type="project" value="UniProtKB-KW"/>
</dbReference>
<dbReference type="InterPro" id="IPR004827">
    <property type="entry name" value="bZIP"/>
</dbReference>
<evidence type="ECO:0000256" key="4">
    <source>
        <dbReference type="SAM" id="Coils"/>
    </source>
</evidence>
<protein>
    <recommendedName>
        <fullName evidence="5">BZIP domain-containing protein</fullName>
    </recommendedName>
</protein>
<keyword evidence="3" id="KW-0539">Nucleus</keyword>
<feature type="domain" description="BZIP" evidence="5">
    <location>
        <begin position="267"/>
        <end position="282"/>
    </location>
</feature>
<reference evidence="6 7" key="1">
    <citation type="submission" date="2024-03" db="EMBL/GenBank/DDBJ databases">
        <authorList>
            <person name="Martinez-Hernandez J."/>
        </authorList>
    </citation>
    <scope>NUCLEOTIDE SEQUENCE [LARGE SCALE GENOMIC DNA]</scope>
</reference>
<evidence type="ECO:0000256" key="2">
    <source>
        <dbReference type="ARBA" id="ARBA00023125"/>
    </source>
</evidence>
<evidence type="ECO:0000259" key="5">
    <source>
        <dbReference type="PROSITE" id="PS00036"/>
    </source>
</evidence>
<name>A0AAV1YDL5_LUPLU</name>
<keyword evidence="7" id="KW-1185">Reference proteome</keyword>
<dbReference type="AlphaFoldDB" id="A0AAV1YDL5"/>
<gene>
    <name evidence="6" type="ORF">LLUT_LOCUS33194</name>
</gene>
<dbReference type="Proteomes" id="UP001497480">
    <property type="component" value="Unassembled WGS sequence"/>
</dbReference>
<sequence>MTLQQPQQVVSLQELPEFTFSSQTKQNSILSLTLDEFQCKSGKSFGSMSMDEFLASIWNSDDNNQINQFSLPDIHDANGTTSQSKSAVATEQVIIPQQGTFFVPPPICKKTVDEVWCEIQQPRQNEANDIGRNDRTLKRQRTLGEMTLEDFLVKAGVVQEPLSLPRIAMPFQNQIGNNANNNIRPLGASYGFRPEIGVGFCTQQNVGSREELATYQMLSQNNSSVVRGQNTSSALEKCRNVAESSGSNSRKRIIDGPPELAVERRQRRMLKNRESAARSRARRQIEIEVCFNYNMAISWLCGYRNSTQLEENQVDAIVIAAYTVELEAELGILKQENDKLKEILTEAERKRKQEIFHRKQSTQAQKRTEKMRAIRRSVSTGW</sequence>
<dbReference type="GO" id="GO:0045893">
    <property type="term" value="P:positive regulation of DNA-templated transcription"/>
    <property type="evidence" value="ECO:0007669"/>
    <property type="project" value="InterPro"/>
</dbReference>
<comment type="caution">
    <text evidence="6">The sequence shown here is derived from an EMBL/GenBank/DDBJ whole genome shotgun (WGS) entry which is preliminary data.</text>
</comment>
<proteinExistence type="predicted"/>
<feature type="coiled-coil region" evidence="4">
    <location>
        <begin position="323"/>
        <end position="353"/>
    </location>
</feature>
<keyword evidence="2" id="KW-0238">DNA-binding</keyword>
<accession>A0AAV1YDL5</accession>
<evidence type="ECO:0000256" key="1">
    <source>
        <dbReference type="ARBA" id="ARBA00004123"/>
    </source>
</evidence>
<organism evidence="6 7">
    <name type="scientific">Lupinus luteus</name>
    <name type="common">European yellow lupine</name>
    <dbReference type="NCBI Taxonomy" id="3873"/>
    <lineage>
        <taxon>Eukaryota</taxon>
        <taxon>Viridiplantae</taxon>
        <taxon>Streptophyta</taxon>
        <taxon>Embryophyta</taxon>
        <taxon>Tracheophyta</taxon>
        <taxon>Spermatophyta</taxon>
        <taxon>Magnoliopsida</taxon>
        <taxon>eudicotyledons</taxon>
        <taxon>Gunneridae</taxon>
        <taxon>Pentapetalae</taxon>
        <taxon>rosids</taxon>
        <taxon>fabids</taxon>
        <taxon>Fabales</taxon>
        <taxon>Fabaceae</taxon>
        <taxon>Papilionoideae</taxon>
        <taxon>50 kb inversion clade</taxon>
        <taxon>genistoids sensu lato</taxon>
        <taxon>core genistoids</taxon>
        <taxon>Genisteae</taxon>
        <taxon>Lupinus</taxon>
    </lineage>
</organism>
<keyword evidence="4" id="KW-0175">Coiled coil</keyword>
<dbReference type="Gene3D" id="1.20.5.170">
    <property type="match status" value="1"/>
</dbReference>
<dbReference type="EMBL" id="CAXHTB010000024">
    <property type="protein sequence ID" value="CAL0332134.1"/>
    <property type="molecule type" value="Genomic_DNA"/>
</dbReference>
<dbReference type="GO" id="GO:0005634">
    <property type="term" value="C:nucleus"/>
    <property type="evidence" value="ECO:0007669"/>
    <property type="project" value="UniProtKB-SubCell"/>
</dbReference>
<dbReference type="GO" id="GO:0003700">
    <property type="term" value="F:DNA-binding transcription factor activity"/>
    <property type="evidence" value="ECO:0007669"/>
    <property type="project" value="InterPro"/>
</dbReference>
<evidence type="ECO:0000313" key="7">
    <source>
        <dbReference type="Proteomes" id="UP001497480"/>
    </source>
</evidence>
<evidence type="ECO:0000313" key="6">
    <source>
        <dbReference type="EMBL" id="CAL0332134.1"/>
    </source>
</evidence>
<dbReference type="InterPro" id="IPR043452">
    <property type="entry name" value="BZIP46-like"/>
</dbReference>
<dbReference type="PROSITE" id="PS00036">
    <property type="entry name" value="BZIP_BASIC"/>
    <property type="match status" value="1"/>
</dbReference>
<comment type="subcellular location">
    <subcellularLocation>
        <location evidence="1">Nucleus</location>
    </subcellularLocation>
</comment>